<reference evidence="4" key="1">
    <citation type="journal article" date="2019" name="Int. J. Syst. Evol. Microbiol.">
        <title>The Global Catalogue of Microorganisms (GCM) 10K type strain sequencing project: providing services to taxonomists for standard genome sequencing and annotation.</title>
        <authorList>
            <consortium name="The Broad Institute Genomics Platform"/>
            <consortium name="The Broad Institute Genome Sequencing Center for Infectious Disease"/>
            <person name="Wu L."/>
            <person name="Ma J."/>
        </authorList>
    </citation>
    <scope>NUCLEOTIDE SEQUENCE [LARGE SCALE GENOMIC DNA]</scope>
    <source>
        <strain evidence="4">JCM 14901</strain>
    </source>
</reference>
<dbReference type="SMART" id="SM00347">
    <property type="entry name" value="HTH_MARR"/>
    <property type="match status" value="1"/>
</dbReference>
<feature type="domain" description="HTH marR-type" evidence="2">
    <location>
        <begin position="55"/>
        <end position="188"/>
    </location>
</feature>
<name>A0ABP5CYQ8_9MICO</name>
<feature type="region of interest" description="Disordered" evidence="1">
    <location>
        <begin position="1"/>
        <end position="27"/>
    </location>
</feature>
<evidence type="ECO:0000259" key="2">
    <source>
        <dbReference type="PROSITE" id="PS50995"/>
    </source>
</evidence>
<evidence type="ECO:0000313" key="3">
    <source>
        <dbReference type="EMBL" id="GAA1969234.1"/>
    </source>
</evidence>
<dbReference type="InterPro" id="IPR000835">
    <property type="entry name" value="HTH_MarR-typ"/>
</dbReference>
<dbReference type="PRINTS" id="PR00598">
    <property type="entry name" value="HTHMARR"/>
</dbReference>
<protein>
    <recommendedName>
        <fullName evidence="2">HTH marR-type domain-containing protein</fullName>
    </recommendedName>
</protein>
<dbReference type="Proteomes" id="UP001499933">
    <property type="component" value="Unassembled WGS sequence"/>
</dbReference>
<keyword evidence="4" id="KW-1185">Reference proteome</keyword>
<dbReference type="InterPro" id="IPR036390">
    <property type="entry name" value="WH_DNA-bd_sf"/>
</dbReference>
<dbReference type="InterPro" id="IPR036388">
    <property type="entry name" value="WH-like_DNA-bd_sf"/>
</dbReference>
<accession>A0ABP5CYQ8</accession>
<dbReference type="PROSITE" id="PS50995">
    <property type="entry name" value="HTH_MARR_2"/>
    <property type="match status" value="1"/>
</dbReference>
<gene>
    <name evidence="3" type="ORF">GCM10009776_35410</name>
</gene>
<proteinExistence type="predicted"/>
<dbReference type="SUPFAM" id="SSF46785">
    <property type="entry name" value="Winged helix' DNA-binding domain"/>
    <property type="match status" value="1"/>
</dbReference>
<dbReference type="PANTHER" id="PTHR33164:SF57">
    <property type="entry name" value="MARR-FAMILY TRANSCRIPTIONAL REGULATOR"/>
    <property type="match status" value="1"/>
</dbReference>
<dbReference type="EMBL" id="BAAAOG010000011">
    <property type="protein sequence ID" value="GAA1969234.1"/>
    <property type="molecule type" value="Genomic_DNA"/>
</dbReference>
<organism evidence="3 4">
    <name type="scientific">Microbacterium deminutum</name>
    <dbReference type="NCBI Taxonomy" id="344164"/>
    <lineage>
        <taxon>Bacteria</taxon>
        <taxon>Bacillati</taxon>
        <taxon>Actinomycetota</taxon>
        <taxon>Actinomycetes</taxon>
        <taxon>Micrococcales</taxon>
        <taxon>Microbacteriaceae</taxon>
        <taxon>Microbacterium</taxon>
    </lineage>
</organism>
<dbReference type="Gene3D" id="1.10.10.10">
    <property type="entry name" value="Winged helix-like DNA-binding domain superfamily/Winged helix DNA-binding domain"/>
    <property type="match status" value="1"/>
</dbReference>
<dbReference type="Pfam" id="PF12802">
    <property type="entry name" value="MarR_2"/>
    <property type="match status" value="1"/>
</dbReference>
<evidence type="ECO:0000256" key="1">
    <source>
        <dbReference type="SAM" id="MobiDB-lite"/>
    </source>
</evidence>
<sequence length="203" mass="23043">MQTPNIRGDDVQENRTEDAGGVVEAASSASTTSHSLIDDATEYISLNFSDANALAMRVWMSLRRTSNIVFYDLQASLREHRSVTPPTLILLLILDMFSPLEYRELTRISGMNRAAISPHIENLSKRKLIRRKPSPRDRRTEIIEMTEAGRAAFAEAFTVYNERAEYWADNLTVEERSELSRLLEKLVSNVPPDEDTRSGEIEL</sequence>
<feature type="compositionally biased region" description="Basic and acidic residues" evidence="1">
    <location>
        <begin position="7"/>
        <end position="18"/>
    </location>
</feature>
<dbReference type="PANTHER" id="PTHR33164">
    <property type="entry name" value="TRANSCRIPTIONAL REGULATOR, MARR FAMILY"/>
    <property type="match status" value="1"/>
</dbReference>
<comment type="caution">
    <text evidence="3">The sequence shown here is derived from an EMBL/GenBank/DDBJ whole genome shotgun (WGS) entry which is preliminary data.</text>
</comment>
<evidence type="ECO:0000313" key="4">
    <source>
        <dbReference type="Proteomes" id="UP001499933"/>
    </source>
</evidence>
<dbReference type="InterPro" id="IPR039422">
    <property type="entry name" value="MarR/SlyA-like"/>
</dbReference>